<gene>
    <name evidence="2" type="ORF">HYH03_001888</name>
</gene>
<keyword evidence="3" id="KW-1185">Reference proteome</keyword>
<accession>A0A835YCA7</accession>
<evidence type="ECO:0000256" key="1">
    <source>
        <dbReference type="SAM" id="MobiDB-lite"/>
    </source>
</evidence>
<dbReference type="AlphaFoldDB" id="A0A835YCA7"/>
<evidence type="ECO:0000313" key="3">
    <source>
        <dbReference type="Proteomes" id="UP000612055"/>
    </source>
</evidence>
<dbReference type="OrthoDB" id="531498at2759"/>
<feature type="region of interest" description="Disordered" evidence="1">
    <location>
        <begin position="431"/>
        <end position="467"/>
    </location>
</feature>
<feature type="compositionally biased region" description="Low complexity" evidence="1">
    <location>
        <begin position="455"/>
        <end position="467"/>
    </location>
</feature>
<name>A0A835YCA7_9CHLO</name>
<sequence length="467" mass="48726">MAETAVADKPADGAPAKRFSPDEVLAELLAVPEDKLSFSSACFKTSLQAQKEIIMRMKAAQEAGAATTLTDLSTIVSLFLKNMYNLASALPGSLQFDGLEDLMARSGLLMPFITGMRKTEHSIVLEMGIPSEERLCDTHEELIRIAATGVVTFYHYTNYPASPDMFPSDDATLLFTTLALKSCTHQATAEAMDEQLAAAGGIVTVAQIRWLMHYIRAQLSGLSGAVYFHMGDRQRHQQQLAAQQADFLGLIKAAPGNPAGYPYYVRTCLQFQQLSAASLFAAKGAAVAVKAGAAFYRAQLQAQRAIALAYAGGGTSSTGGGSAAAAGTVGDVSAAAKAAAAKISGSAPDPAAGPVISLVRAGEIRSLVEGAREGAEAERTTLPEVYQTLANLDLIDVKIMAEKLDSMIKGVPDQGEVPALIDQLYPTRAPDALPRGALTVGGGEGEGEEEGGAEGAAEGLAAVSLKD</sequence>
<comment type="caution">
    <text evidence="2">The sequence shown here is derived from an EMBL/GenBank/DDBJ whole genome shotgun (WGS) entry which is preliminary data.</text>
</comment>
<organism evidence="2 3">
    <name type="scientific">Edaphochlamys debaryana</name>
    <dbReference type="NCBI Taxonomy" id="47281"/>
    <lineage>
        <taxon>Eukaryota</taxon>
        <taxon>Viridiplantae</taxon>
        <taxon>Chlorophyta</taxon>
        <taxon>core chlorophytes</taxon>
        <taxon>Chlorophyceae</taxon>
        <taxon>CS clade</taxon>
        <taxon>Chlamydomonadales</taxon>
        <taxon>Chlamydomonadales incertae sedis</taxon>
        <taxon>Edaphochlamys</taxon>
    </lineage>
</organism>
<reference evidence="2" key="1">
    <citation type="journal article" date="2020" name="bioRxiv">
        <title>Comparative genomics of Chlamydomonas.</title>
        <authorList>
            <person name="Craig R.J."/>
            <person name="Hasan A.R."/>
            <person name="Ness R.W."/>
            <person name="Keightley P.D."/>
        </authorList>
    </citation>
    <scope>NUCLEOTIDE SEQUENCE</scope>
    <source>
        <strain evidence="2">CCAP 11/70</strain>
    </source>
</reference>
<dbReference type="EMBL" id="JAEHOE010000004">
    <property type="protein sequence ID" value="KAG2500312.1"/>
    <property type="molecule type" value="Genomic_DNA"/>
</dbReference>
<protein>
    <submittedName>
        <fullName evidence="2">Uncharacterized protein</fullName>
    </submittedName>
</protein>
<evidence type="ECO:0000313" key="2">
    <source>
        <dbReference type="EMBL" id="KAG2500312.1"/>
    </source>
</evidence>
<dbReference type="Proteomes" id="UP000612055">
    <property type="component" value="Unassembled WGS sequence"/>
</dbReference>
<proteinExistence type="predicted"/>